<proteinExistence type="predicted"/>
<feature type="region of interest" description="Disordered" evidence="1">
    <location>
        <begin position="100"/>
        <end position="181"/>
    </location>
</feature>
<dbReference type="Proteomes" id="UP000078512">
    <property type="component" value="Unassembled WGS sequence"/>
</dbReference>
<evidence type="ECO:0000313" key="2">
    <source>
        <dbReference type="EMBL" id="OAQ24833.1"/>
    </source>
</evidence>
<dbReference type="OrthoDB" id="10431740at2759"/>
<feature type="compositionally biased region" description="Basic and acidic residues" evidence="1">
    <location>
        <begin position="143"/>
        <end position="173"/>
    </location>
</feature>
<evidence type="ECO:0000313" key="3">
    <source>
        <dbReference type="Proteomes" id="UP000078512"/>
    </source>
</evidence>
<name>A0A197JIM6_9FUNG</name>
<accession>A0A197JIM6</accession>
<evidence type="ECO:0000256" key="1">
    <source>
        <dbReference type="SAM" id="MobiDB-lite"/>
    </source>
</evidence>
<keyword evidence="3" id="KW-1185">Reference proteome</keyword>
<gene>
    <name evidence="2" type="ORF">K457DRAFT_1823519</name>
</gene>
<feature type="region of interest" description="Disordered" evidence="1">
    <location>
        <begin position="199"/>
        <end position="228"/>
    </location>
</feature>
<feature type="compositionally biased region" description="Acidic residues" evidence="1">
    <location>
        <begin position="100"/>
        <end position="116"/>
    </location>
</feature>
<dbReference type="AlphaFoldDB" id="A0A197JIM6"/>
<organism evidence="2 3">
    <name type="scientific">Linnemannia elongata AG-77</name>
    <dbReference type="NCBI Taxonomy" id="1314771"/>
    <lineage>
        <taxon>Eukaryota</taxon>
        <taxon>Fungi</taxon>
        <taxon>Fungi incertae sedis</taxon>
        <taxon>Mucoromycota</taxon>
        <taxon>Mortierellomycotina</taxon>
        <taxon>Mortierellomycetes</taxon>
        <taxon>Mortierellales</taxon>
        <taxon>Mortierellaceae</taxon>
        <taxon>Linnemannia</taxon>
    </lineage>
</organism>
<protein>
    <submittedName>
        <fullName evidence="2">Uncharacterized protein</fullName>
    </submittedName>
</protein>
<sequence>MGFLVPTEWMTVEIHEITRSDDDHGVNDVTAVFAWDGEGVTLKQHPACRDRTVKTRIASLKIGDRIQVKGVMNVSHFIDPQARRAFRLTLIIDRIRDEGDVDERADESGDDSPDPEGNERRSRSSKRSRTSTFRTNRQRFRKDRVFAPHVLDRNSRRREDVHRDRGHAEEHGSNGDQVQETRQMWTGYSSLKPIKDEEEVQHRPLGNTPDVETAGSVPPTNNPPVVPEPAVQQVNCLGFDDENGQPGPPFNDEPLGCDDINWNKWYTHVCSDGTSRLILIRAEVVVLDGIDILCLHQTVKGPFGTGTVVRETVM</sequence>
<reference evidence="2 3" key="1">
    <citation type="submission" date="2016-05" db="EMBL/GenBank/DDBJ databases">
        <title>Genome sequencing reveals origins of a unique bacterial endosymbiosis in the earliest lineages of terrestrial Fungi.</title>
        <authorList>
            <consortium name="DOE Joint Genome Institute"/>
            <person name="Uehling J."/>
            <person name="Gryganskyi A."/>
            <person name="Hameed K."/>
            <person name="Tschaplinski T."/>
            <person name="Misztal P."/>
            <person name="Wu S."/>
            <person name="Desiro A."/>
            <person name="Vande Pol N."/>
            <person name="Du Z.-Y."/>
            <person name="Zienkiewicz A."/>
            <person name="Zienkiewicz K."/>
            <person name="Morin E."/>
            <person name="Tisserant E."/>
            <person name="Splivallo R."/>
            <person name="Hainaut M."/>
            <person name="Henrissat B."/>
            <person name="Ohm R."/>
            <person name="Kuo A."/>
            <person name="Yan J."/>
            <person name="Lipzen A."/>
            <person name="Nolan M."/>
            <person name="Labutti K."/>
            <person name="Barry K."/>
            <person name="Goldstein A."/>
            <person name="Labbe J."/>
            <person name="Schadt C."/>
            <person name="Tuskan G."/>
            <person name="Grigoriev I."/>
            <person name="Martin F."/>
            <person name="Vilgalys R."/>
            <person name="Bonito G."/>
        </authorList>
    </citation>
    <scope>NUCLEOTIDE SEQUENCE [LARGE SCALE GENOMIC DNA]</scope>
    <source>
        <strain evidence="2 3">AG-77</strain>
    </source>
</reference>
<dbReference type="EMBL" id="KV442087">
    <property type="protein sequence ID" value="OAQ24833.1"/>
    <property type="molecule type" value="Genomic_DNA"/>
</dbReference>